<feature type="domain" description="N-acetyltransferase" evidence="3">
    <location>
        <begin position="9"/>
        <end position="154"/>
    </location>
</feature>
<evidence type="ECO:0000256" key="1">
    <source>
        <dbReference type="ARBA" id="ARBA00022679"/>
    </source>
</evidence>
<keyword evidence="2" id="KW-0012">Acyltransferase</keyword>
<dbReference type="SUPFAM" id="SSF55729">
    <property type="entry name" value="Acyl-CoA N-acyltransferases (Nat)"/>
    <property type="match status" value="1"/>
</dbReference>
<evidence type="ECO:0000313" key="5">
    <source>
        <dbReference type="Proteomes" id="UP000275401"/>
    </source>
</evidence>
<keyword evidence="5" id="KW-1185">Reference proteome</keyword>
<name>A0A3M8WZV3_9ACTN</name>
<reference evidence="4 5" key="1">
    <citation type="submission" date="2018-11" db="EMBL/GenBank/DDBJ databases">
        <title>The Potential of Streptomyces as Biocontrol Agents against the Tomato grey mould, Botrytis cinerea (Gray mold) Frontiers in Microbiology.</title>
        <authorList>
            <person name="Li D."/>
        </authorList>
    </citation>
    <scope>NUCLEOTIDE SEQUENCE [LARGE SCALE GENOMIC DNA]</scope>
    <source>
        <strain evidence="4 5">NEAU-LD23</strain>
    </source>
</reference>
<dbReference type="Gene3D" id="3.40.630.30">
    <property type="match status" value="1"/>
</dbReference>
<evidence type="ECO:0000313" key="4">
    <source>
        <dbReference type="EMBL" id="RNG34689.1"/>
    </source>
</evidence>
<sequence length="158" mass="17132">MILHPMNEIILRAAEPDEAGVLTALTRRSKGHWGYPQAMLDRMAEMLSVSSATIRDGHVVVAERDGVVTGYYQIAGEPPHGELADLFLEPGVIGMGLGRTLWEHAVASARSAGFHTLTLESDPYAEGFYLRMGAERIGEREVAPGRVLPVLSVTIHTA</sequence>
<proteinExistence type="predicted"/>
<accession>A0A3M8WZV3</accession>
<dbReference type="InterPro" id="IPR000182">
    <property type="entry name" value="GNAT_dom"/>
</dbReference>
<gene>
    <name evidence="4" type="ORF">EEJ42_04945</name>
</gene>
<organism evidence="4 5">
    <name type="scientific">Streptomyces botrytidirepellens</name>
    <dbReference type="NCBI Taxonomy" id="2486417"/>
    <lineage>
        <taxon>Bacteria</taxon>
        <taxon>Bacillati</taxon>
        <taxon>Actinomycetota</taxon>
        <taxon>Actinomycetes</taxon>
        <taxon>Kitasatosporales</taxon>
        <taxon>Streptomycetaceae</taxon>
        <taxon>Streptomyces</taxon>
    </lineage>
</organism>
<dbReference type="GO" id="GO:0016747">
    <property type="term" value="F:acyltransferase activity, transferring groups other than amino-acyl groups"/>
    <property type="evidence" value="ECO:0007669"/>
    <property type="project" value="InterPro"/>
</dbReference>
<evidence type="ECO:0000259" key="3">
    <source>
        <dbReference type="PROSITE" id="PS51186"/>
    </source>
</evidence>
<dbReference type="PROSITE" id="PS51186">
    <property type="entry name" value="GNAT"/>
    <property type="match status" value="1"/>
</dbReference>
<protein>
    <submittedName>
        <fullName evidence="4">GNAT family N-acetyltransferase</fullName>
    </submittedName>
</protein>
<dbReference type="AlphaFoldDB" id="A0A3M8WZV3"/>
<dbReference type="InterPro" id="IPR016181">
    <property type="entry name" value="Acyl_CoA_acyltransferase"/>
</dbReference>
<keyword evidence="1 4" id="KW-0808">Transferase</keyword>
<evidence type="ECO:0000256" key="2">
    <source>
        <dbReference type="ARBA" id="ARBA00023315"/>
    </source>
</evidence>
<comment type="caution">
    <text evidence="4">The sequence shown here is derived from an EMBL/GenBank/DDBJ whole genome shotgun (WGS) entry which is preliminary data.</text>
</comment>
<dbReference type="PANTHER" id="PTHR43877:SF1">
    <property type="entry name" value="ACETYLTRANSFERASE"/>
    <property type="match status" value="1"/>
</dbReference>
<dbReference type="EMBL" id="RIBZ01000066">
    <property type="protein sequence ID" value="RNG34689.1"/>
    <property type="molecule type" value="Genomic_DNA"/>
</dbReference>
<dbReference type="Proteomes" id="UP000275401">
    <property type="component" value="Unassembled WGS sequence"/>
</dbReference>
<dbReference type="InterPro" id="IPR050832">
    <property type="entry name" value="Bact_Acetyltransf"/>
</dbReference>
<dbReference type="Pfam" id="PF00583">
    <property type="entry name" value="Acetyltransf_1"/>
    <property type="match status" value="1"/>
</dbReference>
<dbReference type="CDD" id="cd04301">
    <property type="entry name" value="NAT_SF"/>
    <property type="match status" value="1"/>
</dbReference>
<dbReference type="PANTHER" id="PTHR43877">
    <property type="entry name" value="AMINOALKYLPHOSPHONATE N-ACETYLTRANSFERASE-RELATED-RELATED"/>
    <property type="match status" value="1"/>
</dbReference>